<gene>
    <name evidence="1" type="ORF">FJT64_003992</name>
</gene>
<name>A0A6A4W9U1_AMPAM</name>
<keyword evidence="2" id="KW-1185">Reference proteome</keyword>
<accession>A0A6A4W9U1</accession>
<dbReference type="AlphaFoldDB" id="A0A6A4W9U1"/>
<reference evidence="1 2" key="1">
    <citation type="submission" date="2019-07" db="EMBL/GenBank/DDBJ databases">
        <title>Draft genome assembly of a fouling barnacle, Amphibalanus amphitrite (Darwin, 1854): The first reference genome for Thecostraca.</title>
        <authorList>
            <person name="Kim W."/>
        </authorList>
    </citation>
    <scope>NUCLEOTIDE SEQUENCE [LARGE SCALE GENOMIC DNA]</scope>
    <source>
        <strain evidence="1">SNU_AA5</strain>
        <tissue evidence="1">Soma without cirri and trophi</tissue>
    </source>
</reference>
<comment type="caution">
    <text evidence="1">The sequence shown here is derived from an EMBL/GenBank/DDBJ whole genome shotgun (WGS) entry which is preliminary data.</text>
</comment>
<sequence>MGIRPPLFCVRRYRLAAMDKKQSGAAPFQKELLNQKPKNYFEMEVKKSYQRILSWSVNKRMSEIGDEEENMLRHVQLKQTRDLLNKYKV</sequence>
<dbReference type="EMBL" id="VIIS01001419">
    <property type="protein sequence ID" value="KAF0298631.1"/>
    <property type="molecule type" value="Genomic_DNA"/>
</dbReference>
<proteinExistence type="predicted"/>
<dbReference type="Proteomes" id="UP000440578">
    <property type="component" value="Unassembled WGS sequence"/>
</dbReference>
<organism evidence="1 2">
    <name type="scientific">Amphibalanus amphitrite</name>
    <name type="common">Striped barnacle</name>
    <name type="synonym">Balanus amphitrite</name>
    <dbReference type="NCBI Taxonomy" id="1232801"/>
    <lineage>
        <taxon>Eukaryota</taxon>
        <taxon>Metazoa</taxon>
        <taxon>Ecdysozoa</taxon>
        <taxon>Arthropoda</taxon>
        <taxon>Crustacea</taxon>
        <taxon>Multicrustacea</taxon>
        <taxon>Cirripedia</taxon>
        <taxon>Thoracica</taxon>
        <taxon>Thoracicalcarea</taxon>
        <taxon>Balanomorpha</taxon>
        <taxon>Balanoidea</taxon>
        <taxon>Balanidae</taxon>
        <taxon>Amphibalaninae</taxon>
        <taxon>Amphibalanus</taxon>
    </lineage>
</organism>
<evidence type="ECO:0000313" key="1">
    <source>
        <dbReference type="EMBL" id="KAF0298631.1"/>
    </source>
</evidence>
<protein>
    <submittedName>
        <fullName evidence="1">Uncharacterized protein</fullName>
    </submittedName>
</protein>
<evidence type="ECO:0000313" key="2">
    <source>
        <dbReference type="Proteomes" id="UP000440578"/>
    </source>
</evidence>